<keyword evidence="1" id="KW-0472">Membrane</keyword>
<name>A0ABY4YAK7_9GAMM</name>
<keyword evidence="1" id="KW-1133">Transmembrane helix</keyword>
<proteinExistence type="predicted"/>
<feature type="transmembrane region" description="Helical" evidence="1">
    <location>
        <begin position="13"/>
        <end position="34"/>
    </location>
</feature>
<organism evidence="2 3">
    <name type="scientific">Legionella lytica</name>
    <dbReference type="NCBI Taxonomy" id="96232"/>
    <lineage>
        <taxon>Bacteria</taxon>
        <taxon>Pseudomonadati</taxon>
        <taxon>Pseudomonadota</taxon>
        <taxon>Gammaproteobacteria</taxon>
        <taxon>Legionellales</taxon>
        <taxon>Legionellaceae</taxon>
        <taxon>Legionella</taxon>
    </lineage>
</organism>
<evidence type="ECO:0000313" key="3">
    <source>
        <dbReference type="Proteomes" id="UP001057474"/>
    </source>
</evidence>
<reference evidence="2" key="1">
    <citation type="submission" date="2021-03" db="EMBL/GenBank/DDBJ databases">
        <title>Legionella lytica PCM 2298.</title>
        <authorList>
            <person name="Koper P."/>
        </authorList>
    </citation>
    <scope>NUCLEOTIDE SEQUENCE</scope>
    <source>
        <strain evidence="2">PCM 2298</strain>
    </source>
</reference>
<evidence type="ECO:0000313" key="2">
    <source>
        <dbReference type="EMBL" id="USQ14670.1"/>
    </source>
</evidence>
<accession>A0ABY4YAK7</accession>
<evidence type="ECO:0000256" key="1">
    <source>
        <dbReference type="SAM" id="Phobius"/>
    </source>
</evidence>
<sequence>MAGNTIKEPISEYSSLGTTAVVAVVASAAAYGAIRTGNYRVALQLYAKGGGGLNLYKQIGNHSQRVFALDYHPFWNKTTQAKEWKLHYHRGKTKQEIKEHRPYDGHW</sequence>
<protein>
    <submittedName>
        <fullName evidence="2">Uncharacterized protein</fullName>
    </submittedName>
</protein>
<keyword evidence="3" id="KW-1185">Reference proteome</keyword>
<keyword evidence="1" id="KW-0812">Transmembrane</keyword>
<dbReference type="EMBL" id="CP071527">
    <property type="protein sequence ID" value="USQ14670.1"/>
    <property type="molecule type" value="Genomic_DNA"/>
</dbReference>
<dbReference type="RefSeq" id="WP_252581301.1">
    <property type="nucleotide sequence ID" value="NZ_CP071527.1"/>
</dbReference>
<gene>
    <name evidence="2" type="ORF">J2N86_05030</name>
</gene>
<dbReference type="Proteomes" id="UP001057474">
    <property type="component" value="Chromosome"/>
</dbReference>